<dbReference type="Proteomes" id="UP000824120">
    <property type="component" value="Chromosome 11"/>
</dbReference>
<sequence length="85" mass="9585">MDLLLIWISDVIFAKKFHGHLSRPQLWMRLVLIGKPSHFQGQTIHDAGKPPILPIFMSVKTITMEPIGPEGKTIPFPRSTEPRSG</sequence>
<evidence type="ECO:0000313" key="3">
    <source>
        <dbReference type="Proteomes" id="UP000824120"/>
    </source>
</evidence>
<name>A0A9J5WND9_SOLCO</name>
<evidence type="ECO:0000256" key="1">
    <source>
        <dbReference type="SAM" id="MobiDB-lite"/>
    </source>
</evidence>
<reference evidence="2 3" key="1">
    <citation type="submission" date="2020-09" db="EMBL/GenBank/DDBJ databases">
        <title>De no assembly of potato wild relative species, Solanum commersonii.</title>
        <authorList>
            <person name="Cho K."/>
        </authorList>
    </citation>
    <scope>NUCLEOTIDE SEQUENCE [LARGE SCALE GENOMIC DNA]</scope>
    <source>
        <strain evidence="2">LZ3.2</strain>
        <tissue evidence="2">Leaf</tissue>
    </source>
</reference>
<proteinExistence type="predicted"/>
<organism evidence="2 3">
    <name type="scientific">Solanum commersonii</name>
    <name type="common">Commerson's wild potato</name>
    <name type="synonym">Commerson's nightshade</name>
    <dbReference type="NCBI Taxonomy" id="4109"/>
    <lineage>
        <taxon>Eukaryota</taxon>
        <taxon>Viridiplantae</taxon>
        <taxon>Streptophyta</taxon>
        <taxon>Embryophyta</taxon>
        <taxon>Tracheophyta</taxon>
        <taxon>Spermatophyta</taxon>
        <taxon>Magnoliopsida</taxon>
        <taxon>eudicotyledons</taxon>
        <taxon>Gunneridae</taxon>
        <taxon>Pentapetalae</taxon>
        <taxon>asterids</taxon>
        <taxon>lamiids</taxon>
        <taxon>Solanales</taxon>
        <taxon>Solanaceae</taxon>
        <taxon>Solanoideae</taxon>
        <taxon>Solaneae</taxon>
        <taxon>Solanum</taxon>
    </lineage>
</organism>
<keyword evidence="3" id="KW-1185">Reference proteome</keyword>
<comment type="caution">
    <text evidence="2">The sequence shown here is derived from an EMBL/GenBank/DDBJ whole genome shotgun (WGS) entry which is preliminary data.</text>
</comment>
<dbReference type="EMBL" id="JACXVP010000011">
    <property type="protein sequence ID" value="KAG5576544.1"/>
    <property type="molecule type" value="Genomic_DNA"/>
</dbReference>
<protein>
    <submittedName>
        <fullName evidence="2">Uncharacterized protein</fullName>
    </submittedName>
</protein>
<accession>A0A9J5WND9</accession>
<evidence type="ECO:0000313" key="2">
    <source>
        <dbReference type="EMBL" id="KAG5576544.1"/>
    </source>
</evidence>
<gene>
    <name evidence="2" type="ORF">H5410_056678</name>
</gene>
<dbReference type="AlphaFoldDB" id="A0A9J5WND9"/>
<feature type="region of interest" description="Disordered" evidence="1">
    <location>
        <begin position="66"/>
        <end position="85"/>
    </location>
</feature>